<dbReference type="KEGG" id="rox:BV494_24905"/>
<keyword evidence="8" id="KW-0997">Cell inner membrane</keyword>
<evidence type="ECO:0000256" key="6">
    <source>
        <dbReference type="ARBA" id="ARBA00022989"/>
    </source>
</evidence>
<dbReference type="PANTHER" id="PTHR23502:SF132">
    <property type="entry name" value="POLYAMINE TRANSPORTER 2-RELATED"/>
    <property type="match status" value="1"/>
</dbReference>
<dbReference type="GO" id="GO:0005886">
    <property type="term" value="C:plasma membrane"/>
    <property type="evidence" value="ECO:0007669"/>
    <property type="project" value="UniProtKB-SubCell"/>
</dbReference>
<dbReference type="InterPro" id="IPR011701">
    <property type="entry name" value="MFS"/>
</dbReference>
<comment type="similarity">
    <text evidence="2 8">Belongs to the major facilitator superfamily. Bcr/CmlA family.</text>
</comment>
<feature type="transmembrane region" description="Helical" evidence="8">
    <location>
        <begin position="330"/>
        <end position="352"/>
    </location>
</feature>
<dbReference type="RefSeq" id="WP_104925449.1">
    <property type="nucleotide sequence ID" value="NZ_CP019064.1"/>
</dbReference>
<dbReference type="InterPro" id="IPR036259">
    <property type="entry name" value="MFS_trans_sf"/>
</dbReference>
<dbReference type="InterPro" id="IPR020846">
    <property type="entry name" value="MFS_dom"/>
</dbReference>
<dbReference type="Gene3D" id="1.20.1720.10">
    <property type="entry name" value="Multidrug resistance protein D"/>
    <property type="match status" value="1"/>
</dbReference>
<feature type="transmembrane region" description="Helical" evidence="8">
    <location>
        <begin position="72"/>
        <end position="91"/>
    </location>
</feature>
<feature type="transmembrane region" description="Helical" evidence="8">
    <location>
        <begin position="130"/>
        <end position="154"/>
    </location>
</feature>
<evidence type="ECO:0000256" key="7">
    <source>
        <dbReference type="ARBA" id="ARBA00023136"/>
    </source>
</evidence>
<dbReference type="PANTHER" id="PTHR23502">
    <property type="entry name" value="MAJOR FACILITATOR SUPERFAMILY"/>
    <property type="match status" value="1"/>
</dbReference>
<name>A0A2L1UYV7_9GAMM</name>
<reference evidence="11" key="1">
    <citation type="submission" date="2017-01" db="EMBL/GenBank/DDBJ databases">
        <title>Genome sequence of Rouxiella sp. ERMR1:05.</title>
        <authorList>
            <person name="Kumar R."/>
            <person name="Singh D."/>
            <person name="Kumar S."/>
        </authorList>
    </citation>
    <scope>NUCLEOTIDE SEQUENCE [LARGE SCALE GENOMIC DNA]</scope>
    <source>
        <strain evidence="11">ERMR1:05</strain>
        <plasmid evidence="11">unnamed2</plasmid>
    </source>
</reference>
<dbReference type="PROSITE" id="PS50850">
    <property type="entry name" value="MFS"/>
    <property type="match status" value="1"/>
</dbReference>
<feature type="transmembrane region" description="Helical" evidence="8">
    <location>
        <begin position="271"/>
        <end position="294"/>
    </location>
</feature>
<evidence type="ECO:0000256" key="8">
    <source>
        <dbReference type="RuleBase" id="RU365088"/>
    </source>
</evidence>
<dbReference type="Proteomes" id="UP000239197">
    <property type="component" value="Plasmid unnamed2"/>
</dbReference>
<sequence length="384" mass="40820">MPRLTFIFTVAMLSAFGLIASDIYLPAMPDMAMEFSIASSQMSQTISVYLLALAICQLFCGPLSDIFGRKPVIIAGIILYIAGSLGCAGTASYRLFLTWRIVEALGAASGLVIGRALIADTCDKPTSAKVYSLVYPLVSLSPALAPLIGGYLAVAFGWRADFLFVALFGLLTLVMVIKMEETRPQHSHAVISPFSGFKQILTNRIFWRYTLIVCCIYSAWFIYLTQSPFLFAQEGIAEEERGWLYLPLTGGIISANLLTKRLLNRWKYDHIVNTGIGCFVLGGVAYATLILSGIESTYGILLPMCLVSLANGSSLSLAVSAAVNCGNGHAATASGLVGCLQIGSAAVFAAGASANFGVSYAVLGMSVLALALTALLVCQLRPAK</sequence>
<dbReference type="OrthoDB" id="9814303at2"/>
<feature type="transmembrane region" description="Helical" evidence="8">
    <location>
        <begin position="358"/>
        <end position="378"/>
    </location>
</feature>
<dbReference type="GO" id="GO:0042910">
    <property type="term" value="F:xenobiotic transmembrane transporter activity"/>
    <property type="evidence" value="ECO:0007669"/>
    <property type="project" value="InterPro"/>
</dbReference>
<evidence type="ECO:0000256" key="1">
    <source>
        <dbReference type="ARBA" id="ARBA00004651"/>
    </source>
</evidence>
<keyword evidence="4" id="KW-1003">Cell membrane</keyword>
<evidence type="ECO:0000256" key="3">
    <source>
        <dbReference type="ARBA" id="ARBA00022448"/>
    </source>
</evidence>
<gene>
    <name evidence="10" type="ORF">BV494_24905</name>
</gene>
<organism evidence="10 11">
    <name type="scientific">Rahnella sikkimica</name>
    <dbReference type="NCBI Taxonomy" id="1805933"/>
    <lineage>
        <taxon>Bacteria</taxon>
        <taxon>Pseudomonadati</taxon>
        <taxon>Pseudomonadota</taxon>
        <taxon>Gammaproteobacteria</taxon>
        <taxon>Enterobacterales</taxon>
        <taxon>Yersiniaceae</taxon>
        <taxon>Rahnella</taxon>
    </lineage>
</organism>
<evidence type="ECO:0000313" key="11">
    <source>
        <dbReference type="Proteomes" id="UP000239197"/>
    </source>
</evidence>
<dbReference type="CDD" id="cd17320">
    <property type="entry name" value="MFS_MdfA_MDR_like"/>
    <property type="match status" value="1"/>
</dbReference>
<feature type="transmembrane region" description="Helical" evidence="8">
    <location>
        <begin position="205"/>
        <end position="223"/>
    </location>
</feature>
<accession>A0A2L1UYV7</accession>
<keyword evidence="6 8" id="KW-1133">Transmembrane helix</keyword>
<feature type="domain" description="Major facilitator superfamily (MFS) profile" evidence="9">
    <location>
        <begin position="3"/>
        <end position="381"/>
    </location>
</feature>
<evidence type="ECO:0000256" key="2">
    <source>
        <dbReference type="ARBA" id="ARBA00006236"/>
    </source>
</evidence>
<keyword evidence="7 8" id="KW-0472">Membrane</keyword>
<keyword evidence="5 8" id="KW-0812">Transmembrane</keyword>
<comment type="caution">
    <text evidence="8">Lacks conserved residue(s) required for the propagation of feature annotation.</text>
</comment>
<feature type="transmembrane region" description="Helical" evidence="8">
    <location>
        <begin position="44"/>
        <end position="60"/>
    </location>
</feature>
<dbReference type="Pfam" id="PF07690">
    <property type="entry name" value="MFS_1"/>
    <property type="match status" value="1"/>
</dbReference>
<evidence type="ECO:0000256" key="4">
    <source>
        <dbReference type="ARBA" id="ARBA00022475"/>
    </source>
</evidence>
<comment type="subcellular location">
    <subcellularLocation>
        <location evidence="8">Cell inner membrane</location>
        <topology evidence="8">Multi-pass membrane protein</topology>
    </subcellularLocation>
    <subcellularLocation>
        <location evidence="1">Cell membrane</location>
        <topology evidence="1">Multi-pass membrane protein</topology>
    </subcellularLocation>
</comment>
<dbReference type="EMBL" id="CP019064">
    <property type="protein sequence ID" value="AVF38126.1"/>
    <property type="molecule type" value="Genomic_DNA"/>
</dbReference>
<geneLocation type="plasmid" evidence="10 11">
    <name>unnamed2</name>
</geneLocation>
<dbReference type="SUPFAM" id="SSF103473">
    <property type="entry name" value="MFS general substrate transporter"/>
    <property type="match status" value="1"/>
</dbReference>
<evidence type="ECO:0000313" key="10">
    <source>
        <dbReference type="EMBL" id="AVF38126.1"/>
    </source>
</evidence>
<proteinExistence type="inferred from homology"/>
<protein>
    <recommendedName>
        <fullName evidence="8">Bcr/CflA family efflux transporter</fullName>
    </recommendedName>
</protein>
<feature type="transmembrane region" description="Helical" evidence="8">
    <location>
        <begin position="243"/>
        <end position="259"/>
    </location>
</feature>
<keyword evidence="10" id="KW-0614">Plasmid</keyword>
<evidence type="ECO:0000256" key="5">
    <source>
        <dbReference type="ARBA" id="ARBA00022692"/>
    </source>
</evidence>
<feature type="transmembrane region" description="Helical" evidence="8">
    <location>
        <begin position="97"/>
        <end position="118"/>
    </location>
</feature>
<keyword evidence="3 8" id="KW-0813">Transport</keyword>
<evidence type="ECO:0000259" key="9">
    <source>
        <dbReference type="PROSITE" id="PS50850"/>
    </source>
</evidence>
<feature type="transmembrane region" description="Helical" evidence="8">
    <location>
        <begin position="300"/>
        <end position="323"/>
    </location>
</feature>
<feature type="transmembrane region" description="Helical" evidence="8">
    <location>
        <begin position="160"/>
        <end position="177"/>
    </location>
</feature>
<keyword evidence="11" id="KW-1185">Reference proteome</keyword>
<dbReference type="NCBIfam" id="TIGR00710">
    <property type="entry name" value="efflux_Bcr_CflA"/>
    <property type="match status" value="1"/>
</dbReference>
<dbReference type="GO" id="GO:1990961">
    <property type="term" value="P:xenobiotic detoxification by transmembrane export across the plasma membrane"/>
    <property type="evidence" value="ECO:0007669"/>
    <property type="project" value="InterPro"/>
</dbReference>
<dbReference type="InterPro" id="IPR004812">
    <property type="entry name" value="Efflux_drug-R_Bcr/CmlA"/>
</dbReference>
<dbReference type="AlphaFoldDB" id="A0A2L1UYV7"/>